<evidence type="ECO:0000256" key="2">
    <source>
        <dbReference type="ARBA" id="ARBA00001947"/>
    </source>
</evidence>
<dbReference type="InterPro" id="IPR027268">
    <property type="entry name" value="Peptidase_M4/M1_CTD_sf"/>
</dbReference>
<comment type="catalytic activity">
    <reaction evidence="1">
        <text>Release of an N-terminal amino acid, Xaa-|-Yaa- from a peptide, amide or arylamide. Xaa is preferably Ala, but may be most amino acids including Pro (slow action). When a terminal hydrophobic residue is followed by a prolyl residue, the two may be released as an intact Xaa-Pro dipeptide.</text>
        <dbReference type="EC" id="3.4.11.2"/>
    </reaction>
</comment>
<feature type="compositionally biased region" description="Basic and acidic residues" evidence="14">
    <location>
        <begin position="9"/>
        <end position="22"/>
    </location>
</feature>
<dbReference type="GO" id="GO:0008270">
    <property type="term" value="F:zinc ion binding"/>
    <property type="evidence" value="ECO:0007669"/>
    <property type="project" value="InterPro"/>
</dbReference>
<evidence type="ECO:0000256" key="5">
    <source>
        <dbReference type="ARBA" id="ARBA00015611"/>
    </source>
</evidence>
<evidence type="ECO:0000256" key="11">
    <source>
        <dbReference type="ARBA" id="ARBA00023049"/>
    </source>
</evidence>
<sequence length="869" mass="96347">MAGYGQPRRSGEKERNLAGNLTRDEARERARLLKVESYDVALDLTEGEERFESVTKVRFTSTTPGASTFIDLHGANVRRVTLNGTDLDASAYDADKGRFPLPSLAASNELLVDADCTYMRTGEGLHRFVDPVDQKVYLHSQFETADAHRMYACFDQPDLKATFQLTVLAPADWEVVSNSAAATVEELPEQAGKHGTVQAARRWEFAPTPVLSTYITALVAGHYHKVTAEHDGIPLGVYCRSSLAEHLDADNILEVTRQGFDFFHRVFGVRYPFGKYDQLFVPEFNAGAMENAGCVTFLEDYVFRSRVTDALVERRAETILHEMAHMWFGDLVTMRWWDDLWLNESFATYMSVLAQAESTRWTRAWTTFANVEKTWAYRQDQLPSTHPIAADIPDMQAVEVNFDGITYAKGAAVLKQLVAYVGLDNFLAGVRDYFAAHAWGNTELEDLLSALERTSGRDLSSWSKEWLETSWVNTLRPEFEVSGGRFTSFEVVQEAPVEHPTLRSHRIAVGLYSLDGGKLTRTKRVELDVVGARTSVSQLIGEEQPDLVLLNDDDLTYAKIRLDADSLRTLVNGGINAFTESLPRALCWTAAWDMTRDGELSARDYVKLVVSGVATVSDITVLQAVLRQARLAVQQYADPAWRAEGLSVLATELRTLLDEAEPGSDQQLSYLQAFAAVANSEEELSLVQAVLDGTSVPEGVTVDADLRWTLVQALVSGGRLGEADIEAELERDPTATGERSAAQCRAAIPTAEAKEAAWARIVGGRLANHIARATIGGFQDPRHPELMAPYREKYFAEVGRIYQEWTFDQASTFAVGCFPALLIEPTTVRAAHDFLSAAQPPQALRRLILEGADGVRRALRNREKDAASA</sequence>
<dbReference type="Gene3D" id="2.60.40.1730">
    <property type="entry name" value="tricorn interacting facor f3 domain"/>
    <property type="match status" value="1"/>
</dbReference>
<dbReference type="Pfam" id="PF01433">
    <property type="entry name" value="Peptidase_M1"/>
    <property type="match status" value="1"/>
</dbReference>
<dbReference type="GO" id="GO:0043171">
    <property type="term" value="P:peptide catabolic process"/>
    <property type="evidence" value="ECO:0007669"/>
    <property type="project" value="TreeGrafter"/>
</dbReference>
<dbReference type="GO" id="GO:0005615">
    <property type="term" value="C:extracellular space"/>
    <property type="evidence" value="ECO:0007669"/>
    <property type="project" value="TreeGrafter"/>
</dbReference>
<keyword evidence="11" id="KW-0482">Metalloprotease</keyword>
<dbReference type="EC" id="3.4.11.2" evidence="4"/>
<keyword evidence="8" id="KW-0479">Metal-binding</keyword>
<feature type="domain" description="Peptidase M1 membrane alanine aminopeptidase" evidence="15">
    <location>
        <begin position="253"/>
        <end position="466"/>
    </location>
</feature>
<dbReference type="SUPFAM" id="SSF55486">
    <property type="entry name" value="Metalloproteases ('zincins'), catalytic domain"/>
    <property type="match status" value="1"/>
</dbReference>
<name>A0A1M4EM54_9ACTN</name>
<evidence type="ECO:0000256" key="8">
    <source>
        <dbReference type="ARBA" id="ARBA00022723"/>
    </source>
</evidence>
<comment type="cofactor">
    <cofactor evidence="2">
        <name>Zn(2+)</name>
        <dbReference type="ChEBI" id="CHEBI:29105"/>
    </cofactor>
</comment>
<keyword evidence="7" id="KW-0645">Protease</keyword>
<dbReference type="FunFam" id="2.60.40.1730:FF:000010">
    <property type="entry name" value="Putative aminopeptidase N"/>
    <property type="match status" value="1"/>
</dbReference>
<dbReference type="Pfam" id="PF11838">
    <property type="entry name" value="ERAP1_C"/>
    <property type="match status" value="1"/>
</dbReference>
<dbReference type="InterPro" id="IPR050344">
    <property type="entry name" value="Peptidase_M1_aminopeptidases"/>
</dbReference>
<dbReference type="GO" id="GO:0042277">
    <property type="term" value="F:peptide binding"/>
    <property type="evidence" value="ECO:0007669"/>
    <property type="project" value="TreeGrafter"/>
</dbReference>
<evidence type="ECO:0000256" key="14">
    <source>
        <dbReference type="SAM" id="MobiDB-lite"/>
    </source>
</evidence>
<evidence type="ECO:0000256" key="13">
    <source>
        <dbReference type="ARBA" id="ARBA00031533"/>
    </source>
</evidence>
<dbReference type="InterPro" id="IPR042097">
    <property type="entry name" value="Aminopeptidase_N-like_N_sf"/>
</dbReference>
<feature type="region of interest" description="Disordered" evidence="14">
    <location>
        <begin position="1"/>
        <end position="22"/>
    </location>
</feature>
<dbReference type="PANTHER" id="PTHR11533">
    <property type="entry name" value="PROTEASE M1 ZINC METALLOPROTEASE"/>
    <property type="match status" value="1"/>
</dbReference>
<keyword evidence="9 18" id="KW-0378">Hydrolase</keyword>
<evidence type="ECO:0000259" key="16">
    <source>
        <dbReference type="Pfam" id="PF11838"/>
    </source>
</evidence>
<evidence type="ECO:0000256" key="12">
    <source>
        <dbReference type="ARBA" id="ARBA00029811"/>
    </source>
</evidence>
<accession>A0A1M4EM54</accession>
<dbReference type="GO" id="GO:0016020">
    <property type="term" value="C:membrane"/>
    <property type="evidence" value="ECO:0007669"/>
    <property type="project" value="TreeGrafter"/>
</dbReference>
<evidence type="ECO:0000256" key="3">
    <source>
        <dbReference type="ARBA" id="ARBA00010136"/>
    </source>
</evidence>
<dbReference type="FunFam" id="1.10.390.10:FF:000004">
    <property type="entry name" value="Aminopeptidase N"/>
    <property type="match status" value="1"/>
</dbReference>
<feature type="domain" description="ERAP1-like C-terminal" evidence="16">
    <location>
        <begin position="547"/>
        <end position="857"/>
    </location>
</feature>
<dbReference type="GO" id="GO:0006508">
    <property type="term" value="P:proteolysis"/>
    <property type="evidence" value="ECO:0007669"/>
    <property type="project" value="UniProtKB-KW"/>
</dbReference>
<evidence type="ECO:0000256" key="7">
    <source>
        <dbReference type="ARBA" id="ARBA00022670"/>
    </source>
</evidence>
<evidence type="ECO:0000259" key="15">
    <source>
        <dbReference type="Pfam" id="PF01433"/>
    </source>
</evidence>
<dbReference type="AlphaFoldDB" id="A0A1M4EM54"/>
<keyword evidence="6 18" id="KW-0031">Aminopeptidase</keyword>
<dbReference type="GO" id="GO:0016285">
    <property type="term" value="F:alanyl aminopeptidase activity"/>
    <property type="evidence" value="ECO:0007669"/>
    <property type="project" value="UniProtKB-EC"/>
</dbReference>
<dbReference type="InterPro" id="IPR014782">
    <property type="entry name" value="Peptidase_M1_dom"/>
</dbReference>
<dbReference type="NCBIfam" id="TIGR02412">
    <property type="entry name" value="pepN_strep_liv"/>
    <property type="match status" value="1"/>
</dbReference>
<organism evidence="18">
    <name type="scientific">Nonomuraea gerenzanensis</name>
    <dbReference type="NCBI Taxonomy" id="93944"/>
    <lineage>
        <taxon>Bacteria</taxon>
        <taxon>Bacillati</taxon>
        <taxon>Actinomycetota</taxon>
        <taxon>Actinomycetes</taxon>
        <taxon>Streptosporangiales</taxon>
        <taxon>Streptosporangiaceae</taxon>
        <taxon>Nonomuraea</taxon>
    </lineage>
</organism>
<reference evidence="18" key="1">
    <citation type="submission" date="2016-04" db="EMBL/GenBank/DDBJ databases">
        <authorList>
            <person name="Evans L.H."/>
            <person name="Alamgir A."/>
            <person name="Owens N."/>
            <person name="Weber N.D."/>
            <person name="Virtaneva K."/>
            <person name="Barbian K."/>
            <person name="Babar A."/>
            <person name="Rosenke K."/>
        </authorList>
    </citation>
    <scope>NUCLEOTIDE SEQUENCE</scope>
    <source>
        <strain evidence="18">Nono1</strain>
    </source>
</reference>
<dbReference type="EMBL" id="LT559118">
    <property type="protein sequence ID" value="SBO99653.1"/>
    <property type="molecule type" value="Genomic_DNA"/>
</dbReference>
<gene>
    <name evidence="18" type="ORF">BN4615_P9169</name>
</gene>
<evidence type="ECO:0000259" key="17">
    <source>
        <dbReference type="Pfam" id="PF17900"/>
    </source>
</evidence>
<evidence type="ECO:0000256" key="10">
    <source>
        <dbReference type="ARBA" id="ARBA00022833"/>
    </source>
</evidence>
<dbReference type="PANTHER" id="PTHR11533:SF174">
    <property type="entry name" value="PUROMYCIN-SENSITIVE AMINOPEPTIDASE-RELATED"/>
    <property type="match status" value="1"/>
</dbReference>
<dbReference type="SUPFAM" id="SSF63737">
    <property type="entry name" value="Leukotriene A4 hydrolase N-terminal domain"/>
    <property type="match status" value="1"/>
</dbReference>
<evidence type="ECO:0000256" key="6">
    <source>
        <dbReference type="ARBA" id="ARBA00022438"/>
    </source>
</evidence>
<dbReference type="CDD" id="cd09602">
    <property type="entry name" value="M1_APN"/>
    <property type="match status" value="1"/>
</dbReference>
<dbReference type="InterPro" id="IPR045357">
    <property type="entry name" value="Aminopeptidase_N-like_N"/>
</dbReference>
<evidence type="ECO:0000256" key="9">
    <source>
        <dbReference type="ARBA" id="ARBA00022801"/>
    </source>
</evidence>
<evidence type="ECO:0000256" key="4">
    <source>
        <dbReference type="ARBA" id="ARBA00012564"/>
    </source>
</evidence>
<comment type="similarity">
    <text evidence="3">Belongs to the peptidase M1 family.</text>
</comment>
<dbReference type="GO" id="GO:0070006">
    <property type="term" value="F:metalloaminopeptidase activity"/>
    <property type="evidence" value="ECO:0007669"/>
    <property type="project" value="TreeGrafter"/>
</dbReference>
<feature type="domain" description="Aminopeptidase N-like N-terminal" evidence="17">
    <location>
        <begin position="36"/>
        <end position="214"/>
    </location>
</feature>
<dbReference type="InterPro" id="IPR001930">
    <property type="entry name" value="Peptidase_M1"/>
</dbReference>
<proteinExistence type="inferred from homology"/>
<evidence type="ECO:0000256" key="1">
    <source>
        <dbReference type="ARBA" id="ARBA00000098"/>
    </source>
</evidence>
<dbReference type="GO" id="GO:0005737">
    <property type="term" value="C:cytoplasm"/>
    <property type="evidence" value="ECO:0007669"/>
    <property type="project" value="TreeGrafter"/>
</dbReference>
<dbReference type="Pfam" id="PF17900">
    <property type="entry name" value="Peptidase_M1_N"/>
    <property type="match status" value="1"/>
</dbReference>
<protein>
    <recommendedName>
        <fullName evidence="5">Aminopeptidase N</fullName>
        <ecNumber evidence="4">3.4.11.2</ecNumber>
    </recommendedName>
    <alternativeName>
        <fullName evidence="12">Alanine aminopeptidase</fullName>
    </alternativeName>
    <alternativeName>
        <fullName evidence="13">Lysyl aminopeptidase</fullName>
    </alternativeName>
</protein>
<keyword evidence="10" id="KW-0862">Zinc</keyword>
<dbReference type="PRINTS" id="PR00756">
    <property type="entry name" value="ALADIPTASE"/>
</dbReference>
<evidence type="ECO:0000313" key="18">
    <source>
        <dbReference type="EMBL" id="SBO99653.1"/>
    </source>
</evidence>
<dbReference type="InterPro" id="IPR012778">
    <property type="entry name" value="Pept_M1_aminopeptidase"/>
</dbReference>
<dbReference type="InterPro" id="IPR024571">
    <property type="entry name" value="ERAP1-like_C_dom"/>
</dbReference>
<dbReference type="Gene3D" id="1.10.390.10">
    <property type="entry name" value="Neutral Protease Domain 2"/>
    <property type="match status" value="1"/>
</dbReference>